<dbReference type="GO" id="GO:0033691">
    <property type="term" value="F:sialic acid binding"/>
    <property type="evidence" value="ECO:0007669"/>
    <property type="project" value="TreeGrafter"/>
</dbReference>
<evidence type="ECO:0000259" key="12">
    <source>
        <dbReference type="PROSITE" id="PS50835"/>
    </source>
</evidence>
<evidence type="ECO:0000256" key="4">
    <source>
        <dbReference type="ARBA" id="ARBA00022737"/>
    </source>
</evidence>
<keyword evidence="4" id="KW-0677">Repeat</keyword>
<dbReference type="GO" id="GO:0009897">
    <property type="term" value="C:external side of plasma membrane"/>
    <property type="evidence" value="ECO:0007669"/>
    <property type="project" value="TreeGrafter"/>
</dbReference>
<dbReference type="GO" id="GO:0070062">
    <property type="term" value="C:extracellular exosome"/>
    <property type="evidence" value="ECO:0007669"/>
    <property type="project" value="TreeGrafter"/>
</dbReference>
<keyword evidence="6" id="KW-0325">Glycoprotein</keyword>
<proteinExistence type="predicted"/>
<dbReference type="Pfam" id="PF13895">
    <property type="entry name" value="Ig_2"/>
    <property type="match status" value="4"/>
</dbReference>
<evidence type="ECO:0000256" key="7">
    <source>
        <dbReference type="ARBA" id="ARBA00023319"/>
    </source>
</evidence>
<dbReference type="Ensembl" id="ENSSMRT00000023782.1">
    <property type="protein sequence ID" value="ENSSMRP00000020297.1"/>
    <property type="gene ID" value="ENSSMRG00000015788.1"/>
</dbReference>
<dbReference type="PANTHER" id="PTHR46958:SF1">
    <property type="entry name" value="B-CELL RECEPTOR CD22"/>
    <property type="match status" value="1"/>
</dbReference>
<dbReference type="GO" id="GO:0055037">
    <property type="term" value="C:recycling endosome"/>
    <property type="evidence" value="ECO:0007669"/>
    <property type="project" value="TreeGrafter"/>
</dbReference>
<evidence type="ECO:0000256" key="9">
    <source>
        <dbReference type="ARBA" id="ARBA00041781"/>
    </source>
</evidence>
<protein>
    <recommendedName>
        <fullName evidence="8">B-cell receptor CD22</fullName>
    </recommendedName>
    <alternativeName>
        <fullName evidence="9">Sialic acid-binding Ig-like lectin 2</fullName>
    </alternativeName>
</protein>
<dbReference type="Gene3D" id="2.60.40.10">
    <property type="entry name" value="Immunoglobulins"/>
    <property type="match status" value="7"/>
</dbReference>
<comment type="subunit">
    <text evidence="11">Predominantly monomer of isoform CD22-beta. Also found as heterodimer of isoform CD22-beta and a shorter isoform. Interacts with PTPN6/SHP-1, LYN, SYK, PIK3R1/PIK3R2 and PLCG1 upon phosphorylation. Interacts with GRB2, INPP5D and SHC1 upon phosphorylation. May form a complex with INPP5D/SHIP, GRB2 and SHC1.</text>
</comment>
<dbReference type="SMART" id="SM00409">
    <property type="entry name" value="IG"/>
    <property type="match status" value="5"/>
</dbReference>
<feature type="domain" description="Ig-like" evidence="12">
    <location>
        <begin position="345"/>
        <end position="425"/>
    </location>
</feature>
<dbReference type="Pfam" id="PF24518">
    <property type="entry name" value="Ig_CD22"/>
    <property type="match status" value="1"/>
</dbReference>
<evidence type="ECO:0000256" key="10">
    <source>
        <dbReference type="ARBA" id="ARBA00045430"/>
    </source>
</evidence>
<dbReference type="OMA" id="DWNNQDL"/>
<dbReference type="InterPro" id="IPR013783">
    <property type="entry name" value="Ig-like_fold"/>
</dbReference>
<dbReference type="Proteomes" id="UP000694421">
    <property type="component" value="Unplaced"/>
</dbReference>
<evidence type="ECO:0000256" key="3">
    <source>
        <dbReference type="ARBA" id="ARBA00022729"/>
    </source>
</evidence>
<dbReference type="InterPro" id="IPR003598">
    <property type="entry name" value="Ig_sub2"/>
</dbReference>
<dbReference type="GO" id="GO:0007155">
    <property type="term" value="P:cell adhesion"/>
    <property type="evidence" value="ECO:0007669"/>
    <property type="project" value="UniProtKB-KW"/>
</dbReference>
<dbReference type="InterPro" id="IPR007110">
    <property type="entry name" value="Ig-like_dom"/>
</dbReference>
<comment type="function">
    <text evidence="10">Most highly expressed siglec (sialic acid-binding immunoglobulin-like lectin) on B-cells that plays a role in various aspects of B-cell biology including differentiation, antigen presentation, and trafficking to bone marrow. Binds to alpha 2,6-linked sialic acid residues of surface molecules such as CD22 itself, CD45 and IgM in a cis configuration. Can also bind to ligands on other cells as an adhesion molecule in a trans configuration. Acts as an inhibitory coreceptor on the surface of B-cells and inhibits B-cell receptor induced signaling, characterized by inhibition of the calcium mobilization and cellular activation. Mechanistically, the immunoreceptor tyrosine-based inhibitory motif domain is phosphorylated by the Src kinase LYN, which in turn leads to the recruitment of the protein tyrosine phosphatase 1/PTPN6, leading to the negative regulation of BCR signaling. If this negative signaling from is of sufficient strength, apoptosis of the B-cell can be induced.</text>
</comment>
<comment type="subcellular location">
    <subcellularLocation>
        <location evidence="1">Cell membrane</location>
        <topology evidence="1">Single-pass type I membrane protein</topology>
    </subcellularLocation>
</comment>
<evidence type="ECO:0000256" key="1">
    <source>
        <dbReference type="ARBA" id="ARBA00004251"/>
    </source>
</evidence>
<dbReference type="SMART" id="SM00408">
    <property type="entry name" value="IGc2"/>
    <property type="match status" value="5"/>
</dbReference>
<dbReference type="SUPFAM" id="SSF48726">
    <property type="entry name" value="Immunoglobulin"/>
    <property type="match status" value="7"/>
</dbReference>
<evidence type="ECO:0000313" key="13">
    <source>
        <dbReference type="Ensembl" id="ENSSMRP00000020297.1"/>
    </source>
</evidence>
<keyword evidence="2" id="KW-1003">Cell membrane</keyword>
<sequence length="714" mass="80704">MNLSNPFIKLFRLIELGMSLMFFLVSGFSCDESIFQITPSSLLAWHGSCVVLSCQINEMHNSAHIHDVHLVWYFEPSWNYNWQDYNTTLLYDSSKTLENQTSPAFWGRVRFIGDLARKDCSLMVSHRLFAHINSEVLDILSSFDFVEIESPPEPKIELVPPKIIENVPAKVICTMSYDCPDEPVILTFHGLAEHHLSSQTTIFENRRILTTMIFEPTWEDDGKILSCILRSPNGKEISQSTLKLDVKCEHIETPSIEMKILKLNAVPGTTVQEGEKLSLECNVDGSNPGVTYQWYKDNIVRRWTTDKITFNSAQATDGGSYKCEARNEVGSKTSEPLTIDVQYPPKQTRVEMPYGPFQENSRVTLSCSSQGNPHISHYEWYKNRETQVTGTSEKLYFGALQPGHSGTYYCKAFNSIGNAMSLPVTLDVQYAPKDVQLSITNPQSIKERDTVRLNCSVGSSNPVYRWYKWYKMQKPIENSQQLYTFTALPEKNNVYRCEACNRVGCISSNQVTVDVLFAPQNVRASRSPKGQISEGGVVTLECEVGDSNPLHITFSWYKDGRQLNSSSFSLTIQKVAPSDSGTYGCEAKNEIGTSSSSVSLDVRYGPRNVRLSLQRTDVITEGMDVQLHCLNDANPQSHTYKWYWNGKEMAQEVLSILKLTKIQVEQSGCYRCRVFNTISEGESECKNLSVSYSRSTKLKRILIVMTPNSSLVQC</sequence>
<feature type="domain" description="Ig-like" evidence="12">
    <location>
        <begin position="432"/>
        <end position="514"/>
    </location>
</feature>
<dbReference type="GO" id="GO:0042113">
    <property type="term" value="P:B cell activation"/>
    <property type="evidence" value="ECO:0007669"/>
    <property type="project" value="TreeGrafter"/>
</dbReference>
<accession>A0A8D0CCF3</accession>
<organism evidence="13 14">
    <name type="scientific">Salvator merianae</name>
    <name type="common">Argentine black and white tegu</name>
    <name type="synonym">Tupinambis merianae</name>
    <dbReference type="NCBI Taxonomy" id="96440"/>
    <lineage>
        <taxon>Eukaryota</taxon>
        <taxon>Metazoa</taxon>
        <taxon>Chordata</taxon>
        <taxon>Craniata</taxon>
        <taxon>Vertebrata</taxon>
        <taxon>Euteleostomi</taxon>
        <taxon>Lepidosauria</taxon>
        <taxon>Squamata</taxon>
        <taxon>Bifurcata</taxon>
        <taxon>Unidentata</taxon>
        <taxon>Episquamata</taxon>
        <taxon>Laterata</taxon>
        <taxon>Teiioidea</taxon>
        <taxon>Teiidae</taxon>
        <taxon>Salvator</taxon>
    </lineage>
</organism>
<reference evidence="13" key="1">
    <citation type="submission" date="2025-08" db="UniProtKB">
        <authorList>
            <consortium name="Ensembl"/>
        </authorList>
    </citation>
    <scope>IDENTIFICATION</scope>
</reference>
<dbReference type="GO" id="GO:0005769">
    <property type="term" value="C:early endosome"/>
    <property type="evidence" value="ECO:0007669"/>
    <property type="project" value="TreeGrafter"/>
</dbReference>
<feature type="domain" description="Ig-like" evidence="12">
    <location>
        <begin position="254"/>
        <end position="338"/>
    </location>
</feature>
<feature type="domain" description="Ig-like" evidence="12">
    <location>
        <begin position="606"/>
        <end position="689"/>
    </location>
</feature>
<dbReference type="GO" id="GO:0019903">
    <property type="term" value="F:protein phosphatase binding"/>
    <property type="evidence" value="ECO:0007669"/>
    <property type="project" value="TreeGrafter"/>
</dbReference>
<dbReference type="InterPro" id="IPR003599">
    <property type="entry name" value="Ig_sub"/>
</dbReference>
<dbReference type="InterPro" id="IPR036179">
    <property type="entry name" value="Ig-like_dom_sf"/>
</dbReference>
<dbReference type="InterPro" id="IPR056386">
    <property type="entry name" value="Ig_CD22"/>
</dbReference>
<keyword evidence="3" id="KW-0732">Signal</keyword>
<keyword evidence="5" id="KW-0130">Cell adhesion</keyword>
<evidence type="ECO:0000256" key="6">
    <source>
        <dbReference type="ARBA" id="ARBA00023180"/>
    </source>
</evidence>
<evidence type="ECO:0000256" key="5">
    <source>
        <dbReference type="ARBA" id="ARBA00022889"/>
    </source>
</evidence>
<evidence type="ECO:0000256" key="8">
    <source>
        <dbReference type="ARBA" id="ARBA00040106"/>
    </source>
</evidence>
<dbReference type="GO" id="GO:0042609">
    <property type="term" value="F:CD4 receptor binding"/>
    <property type="evidence" value="ECO:0007669"/>
    <property type="project" value="TreeGrafter"/>
</dbReference>
<keyword evidence="14" id="KW-1185">Reference proteome</keyword>
<evidence type="ECO:0000256" key="11">
    <source>
        <dbReference type="ARBA" id="ARBA00046458"/>
    </source>
</evidence>
<keyword evidence="2" id="KW-0472">Membrane</keyword>
<dbReference type="GeneTree" id="ENSGT01150000286924"/>
<dbReference type="AlphaFoldDB" id="A0A8D0CCF3"/>
<dbReference type="PANTHER" id="PTHR46958">
    <property type="entry name" value="B-CELL RECEPTOR CD22"/>
    <property type="match status" value="1"/>
</dbReference>
<evidence type="ECO:0000313" key="14">
    <source>
        <dbReference type="Proteomes" id="UP000694421"/>
    </source>
</evidence>
<dbReference type="PROSITE" id="PS50835">
    <property type="entry name" value="IG_LIKE"/>
    <property type="match status" value="5"/>
</dbReference>
<keyword evidence="7" id="KW-0393">Immunoglobulin domain</keyword>
<dbReference type="GO" id="GO:0050859">
    <property type="term" value="P:negative regulation of B cell receptor signaling pathway"/>
    <property type="evidence" value="ECO:0007669"/>
    <property type="project" value="TreeGrafter"/>
</dbReference>
<dbReference type="Pfam" id="PF13927">
    <property type="entry name" value="Ig_3"/>
    <property type="match status" value="1"/>
</dbReference>
<feature type="domain" description="Ig-like" evidence="12">
    <location>
        <begin position="519"/>
        <end position="601"/>
    </location>
</feature>
<dbReference type="GO" id="GO:0030888">
    <property type="term" value="P:regulation of B cell proliferation"/>
    <property type="evidence" value="ECO:0007669"/>
    <property type="project" value="TreeGrafter"/>
</dbReference>
<reference evidence="13" key="2">
    <citation type="submission" date="2025-09" db="UniProtKB">
        <authorList>
            <consortium name="Ensembl"/>
        </authorList>
    </citation>
    <scope>IDENTIFICATION</scope>
</reference>
<name>A0A8D0CCF3_SALMN</name>
<evidence type="ECO:0000256" key="2">
    <source>
        <dbReference type="ARBA" id="ARBA00022475"/>
    </source>
</evidence>